<protein>
    <submittedName>
        <fullName evidence="1">Uncharacterized protein</fullName>
    </submittedName>
</protein>
<dbReference type="AlphaFoldDB" id="A0A8J3P2H4"/>
<evidence type="ECO:0000313" key="2">
    <source>
        <dbReference type="Proteomes" id="UP000659904"/>
    </source>
</evidence>
<sequence length="64" mass="6711">MEVSQLLDARARLVVVPAEVATPGVWWSNGPTSGGRRVSVFLLCFGGTAEPPLSRPSVDFPAAS</sequence>
<comment type="caution">
    <text evidence="1">The sequence shown here is derived from an EMBL/GenBank/DDBJ whole genome shotgun (WGS) entry which is preliminary data.</text>
</comment>
<keyword evidence="2" id="KW-1185">Reference proteome</keyword>
<proteinExistence type="predicted"/>
<name>A0A8J3P2H4_9ACTN</name>
<dbReference type="Proteomes" id="UP000659904">
    <property type="component" value="Unassembled WGS sequence"/>
</dbReference>
<gene>
    <name evidence="1" type="ORF">Cci01nite_43540</name>
</gene>
<accession>A0A8J3P2H4</accession>
<evidence type="ECO:0000313" key="1">
    <source>
        <dbReference type="EMBL" id="GIF99260.1"/>
    </source>
</evidence>
<reference evidence="1 2" key="1">
    <citation type="submission" date="2021-01" db="EMBL/GenBank/DDBJ databases">
        <title>Whole genome shotgun sequence of Catellatospora citrea NBRC 14495.</title>
        <authorList>
            <person name="Komaki H."/>
            <person name="Tamura T."/>
        </authorList>
    </citation>
    <scope>NUCLEOTIDE SEQUENCE [LARGE SCALE GENOMIC DNA]</scope>
    <source>
        <strain evidence="1 2">NBRC 14495</strain>
    </source>
</reference>
<organism evidence="1 2">
    <name type="scientific">Catellatospora citrea</name>
    <dbReference type="NCBI Taxonomy" id="53366"/>
    <lineage>
        <taxon>Bacteria</taxon>
        <taxon>Bacillati</taxon>
        <taxon>Actinomycetota</taxon>
        <taxon>Actinomycetes</taxon>
        <taxon>Micromonosporales</taxon>
        <taxon>Micromonosporaceae</taxon>
        <taxon>Catellatospora</taxon>
    </lineage>
</organism>
<dbReference type="EMBL" id="BONH01000020">
    <property type="protein sequence ID" value="GIF99260.1"/>
    <property type="molecule type" value="Genomic_DNA"/>
</dbReference>